<organism evidence="1 2">
    <name type="scientific">Sulfitobacter undariae</name>
    <dbReference type="NCBI Taxonomy" id="1563671"/>
    <lineage>
        <taxon>Bacteria</taxon>
        <taxon>Pseudomonadati</taxon>
        <taxon>Pseudomonadota</taxon>
        <taxon>Alphaproteobacteria</taxon>
        <taxon>Rhodobacterales</taxon>
        <taxon>Roseobacteraceae</taxon>
        <taxon>Sulfitobacter</taxon>
    </lineage>
</organism>
<reference evidence="1 2" key="1">
    <citation type="submission" date="2020-08" db="EMBL/GenBank/DDBJ databases">
        <title>Genomic Encyclopedia of Type Strains, Phase IV (KMG-IV): sequencing the most valuable type-strain genomes for metagenomic binning, comparative biology and taxonomic classification.</title>
        <authorList>
            <person name="Goeker M."/>
        </authorList>
    </citation>
    <scope>NUCLEOTIDE SEQUENCE [LARGE SCALE GENOMIC DNA]</scope>
    <source>
        <strain evidence="1 2">DSM 102234</strain>
    </source>
</reference>
<accession>A0A7W6E4T2</accession>
<dbReference type="AlphaFoldDB" id="A0A7W6E4T2"/>
<comment type="caution">
    <text evidence="1">The sequence shown here is derived from an EMBL/GenBank/DDBJ whole genome shotgun (WGS) entry which is preliminary data.</text>
</comment>
<name>A0A7W6E4T2_9RHOB</name>
<sequence length="299" mass="34296">MKEIVDDALGDIADWKKPKSEKSIGPQFPKLADAFHADIQAIKQELYVMLEPWPAEELSKRFQEKSYNGQRLLRDPEGTSFEAVNKIRMLKAREPAWFISGWHVKAVEIDASHWRAFTGCNLPELTLLSVGIDPRKVNFDALFKRYGHTTPQDQMLQFIEDQYEAIANGLGVDPDDEERKHDLLTFYTWVKQVKFKIDARFRALLRDKFSDEPDIAPPTIPMVTVRNNTPLHKSTYKHHAILIYSMAVEKYGLKGLPDVGRVAKKIQHDAELQGHRPAIRPIKLLLTKGIELSAPHDEH</sequence>
<gene>
    <name evidence="1" type="ORF">GGR95_002394</name>
</gene>
<protein>
    <submittedName>
        <fullName evidence="1">Uncharacterized protein</fullName>
    </submittedName>
</protein>
<dbReference type="EMBL" id="JACIEI010000007">
    <property type="protein sequence ID" value="MBB3994746.1"/>
    <property type="molecule type" value="Genomic_DNA"/>
</dbReference>
<dbReference type="Proteomes" id="UP000530268">
    <property type="component" value="Unassembled WGS sequence"/>
</dbReference>
<evidence type="ECO:0000313" key="1">
    <source>
        <dbReference type="EMBL" id="MBB3994746.1"/>
    </source>
</evidence>
<dbReference type="RefSeq" id="WP_184566040.1">
    <property type="nucleotide sequence ID" value="NZ_JACIEI010000007.1"/>
</dbReference>
<keyword evidence="2" id="KW-1185">Reference proteome</keyword>
<proteinExistence type="predicted"/>
<evidence type="ECO:0000313" key="2">
    <source>
        <dbReference type="Proteomes" id="UP000530268"/>
    </source>
</evidence>